<dbReference type="Proteomes" id="UP001234178">
    <property type="component" value="Unassembled WGS sequence"/>
</dbReference>
<keyword evidence="2" id="KW-1185">Reference proteome</keyword>
<comment type="caution">
    <text evidence="1">The sequence shown here is derived from an EMBL/GenBank/DDBJ whole genome shotgun (WGS) entry which is preliminary data.</text>
</comment>
<protein>
    <submittedName>
        <fullName evidence="1">Uncharacterized protein</fullName>
    </submittedName>
</protein>
<sequence>MPTVAFDFRLGRDSHTGAWESQPELLTTAPPVADMKTGKPRSVWYGPGKPPLHSPLSHECVQPPPLDHPSGRLELRVASAPLSSKLKKSSSRLIL</sequence>
<name>A0ABR0AG75_9CRUS</name>
<reference evidence="1 2" key="1">
    <citation type="journal article" date="2023" name="Nucleic Acids Res.">
        <title>The hologenome of Daphnia magna reveals possible DNA methylation and microbiome-mediated evolution of the host genome.</title>
        <authorList>
            <person name="Chaturvedi A."/>
            <person name="Li X."/>
            <person name="Dhandapani V."/>
            <person name="Marshall H."/>
            <person name="Kissane S."/>
            <person name="Cuenca-Cambronero M."/>
            <person name="Asole G."/>
            <person name="Calvet F."/>
            <person name="Ruiz-Romero M."/>
            <person name="Marangio P."/>
            <person name="Guigo R."/>
            <person name="Rago D."/>
            <person name="Mirbahai L."/>
            <person name="Eastwood N."/>
            <person name="Colbourne J.K."/>
            <person name="Zhou J."/>
            <person name="Mallon E."/>
            <person name="Orsini L."/>
        </authorList>
    </citation>
    <scope>NUCLEOTIDE SEQUENCE [LARGE SCALE GENOMIC DNA]</scope>
    <source>
        <strain evidence="1">LRV0_1</strain>
    </source>
</reference>
<evidence type="ECO:0000313" key="1">
    <source>
        <dbReference type="EMBL" id="KAK4024068.1"/>
    </source>
</evidence>
<gene>
    <name evidence="1" type="ORF">OUZ56_009458</name>
</gene>
<organism evidence="1 2">
    <name type="scientific">Daphnia magna</name>
    <dbReference type="NCBI Taxonomy" id="35525"/>
    <lineage>
        <taxon>Eukaryota</taxon>
        <taxon>Metazoa</taxon>
        <taxon>Ecdysozoa</taxon>
        <taxon>Arthropoda</taxon>
        <taxon>Crustacea</taxon>
        <taxon>Branchiopoda</taxon>
        <taxon>Diplostraca</taxon>
        <taxon>Cladocera</taxon>
        <taxon>Anomopoda</taxon>
        <taxon>Daphniidae</taxon>
        <taxon>Daphnia</taxon>
    </lineage>
</organism>
<evidence type="ECO:0000313" key="2">
    <source>
        <dbReference type="Proteomes" id="UP001234178"/>
    </source>
</evidence>
<accession>A0ABR0AG75</accession>
<dbReference type="EMBL" id="JAOYFB010000037">
    <property type="protein sequence ID" value="KAK4024068.1"/>
    <property type="molecule type" value="Genomic_DNA"/>
</dbReference>
<proteinExistence type="predicted"/>